<organism evidence="1 2">
    <name type="scientific">Daldinia eschscholtzii</name>
    <dbReference type="NCBI Taxonomy" id="292717"/>
    <lineage>
        <taxon>Eukaryota</taxon>
        <taxon>Fungi</taxon>
        <taxon>Dikarya</taxon>
        <taxon>Ascomycota</taxon>
        <taxon>Pezizomycotina</taxon>
        <taxon>Sordariomycetes</taxon>
        <taxon>Xylariomycetidae</taxon>
        <taxon>Xylariales</taxon>
        <taxon>Hypoxylaceae</taxon>
        <taxon>Daldinia</taxon>
    </lineage>
</organism>
<reference evidence="1 2" key="1">
    <citation type="journal article" date="2024" name="Front Chem Biol">
        <title>Unveiling the potential of Daldinia eschscholtzii MFLUCC 19-0629 through bioactivity and bioinformatics studies for enhanced sustainable agriculture production.</title>
        <authorList>
            <person name="Brooks S."/>
            <person name="Weaver J.A."/>
            <person name="Klomchit A."/>
            <person name="Alharthi S.A."/>
            <person name="Onlamun T."/>
            <person name="Nurani R."/>
            <person name="Vong T.K."/>
            <person name="Alberti F."/>
            <person name="Greco C."/>
        </authorList>
    </citation>
    <scope>NUCLEOTIDE SEQUENCE [LARGE SCALE GENOMIC DNA]</scope>
    <source>
        <strain evidence="1">MFLUCC 19-0629</strain>
    </source>
</reference>
<comment type="caution">
    <text evidence="1">The sequence shown here is derived from an EMBL/GenBank/DDBJ whole genome shotgun (WGS) entry which is preliminary data.</text>
</comment>
<evidence type="ECO:0000313" key="2">
    <source>
        <dbReference type="Proteomes" id="UP001369815"/>
    </source>
</evidence>
<sequence>MEEIEYYKPLYPISHPVDERVKDFISRFYAISDDKSQDEQWVGCFDALAQVNIGDKSAWGTKEIRKMRKRMWERVAARKHLLLRVYPVIFYPEASYDGDESRRPAAEYMIEGEVLTIGWHDFESREASWAAHAILVEERGELKYRFYQVCLSEHGKHGLDVSVGDRLRVFARRWLGPVLLVAAVDVLYKKFLA</sequence>
<dbReference type="Proteomes" id="UP001369815">
    <property type="component" value="Unassembled WGS sequence"/>
</dbReference>
<accession>A0AAX6MKP4</accession>
<protein>
    <submittedName>
        <fullName evidence="1">Uncharacterized protein</fullName>
    </submittedName>
</protein>
<evidence type="ECO:0000313" key="1">
    <source>
        <dbReference type="EMBL" id="KAK6953023.1"/>
    </source>
</evidence>
<dbReference type="PANTHER" id="PTHR39401:SF1">
    <property type="entry name" value="SNOAL-LIKE DOMAIN-CONTAINING PROTEIN"/>
    <property type="match status" value="1"/>
</dbReference>
<name>A0AAX6MKP4_9PEZI</name>
<keyword evidence="2" id="KW-1185">Reference proteome</keyword>
<dbReference type="AlphaFoldDB" id="A0AAX6MKP4"/>
<proteinExistence type="predicted"/>
<dbReference type="EMBL" id="JBANMG010000005">
    <property type="protein sequence ID" value="KAK6953023.1"/>
    <property type="molecule type" value="Genomic_DNA"/>
</dbReference>
<gene>
    <name evidence="1" type="ORF">Daesc_005321</name>
</gene>
<dbReference type="PANTHER" id="PTHR39401">
    <property type="entry name" value="SNOAL-LIKE DOMAIN-CONTAINING PROTEIN"/>
    <property type="match status" value="1"/>
</dbReference>